<gene>
    <name evidence="4" type="ORF">MNBD_GAMMA05-2635</name>
</gene>
<dbReference type="Pfam" id="PF00588">
    <property type="entry name" value="SpoU_methylase"/>
    <property type="match status" value="1"/>
</dbReference>
<dbReference type="AlphaFoldDB" id="A0A3B0WJB7"/>
<proteinExistence type="predicted"/>
<dbReference type="GO" id="GO:0008173">
    <property type="term" value="F:RNA methyltransferase activity"/>
    <property type="evidence" value="ECO:0007669"/>
    <property type="project" value="InterPro"/>
</dbReference>
<dbReference type="InterPro" id="IPR029026">
    <property type="entry name" value="tRNA_m1G_MTases_N"/>
</dbReference>
<dbReference type="Gene3D" id="3.40.1280.10">
    <property type="match status" value="1"/>
</dbReference>
<name>A0A3B0WJB7_9ZZZZ</name>
<evidence type="ECO:0000259" key="3">
    <source>
        <dbReference type="Pfam" id="PF00588"/>
    </source>
</evidence>
<organism evidence="4">
    <name type="scientific">hydrothermal vent metagenome</name>
    <dbReference type="NCBI Taxonomy" id="652676"/>
    <lineage>
        <taxon>unclassified sequences</taxon>
        <taxon>metagenomes</taxon>
        <taxon>ecological metagenomes</taxon>
    </lineage>
</organism>
<dbReference type="InterPro" id="IPR029028">
    <property type="entry name" value="Alpha/beta_knot_MTases"/>
</dbReference>
<reference evidence="4" key="1">
    <citation type="submission" date="2018-06" db="EMBL/GenBank/DDBJ databases">
        <authorList>
            <person name="Zhirakovskaya E."/>
        </authorList>
    </citation>
    <scope>NUCLEOTIDE SEQUENCE</scope>
</reference>
<dbReference type="GO" id="GO:0032259">
    <property type="term" value="P:methylation"/>
    <property type="evidence" value="ECO:0007669"/>
    <property type="project" value="UniProtKB-KW"/>
</dbReference>
<dbReference type="InterPro" id="IPR001537">
    <property type="entry name" value="SpoU_MeTrfase"/>
</dbReference>
<sequence>MQLTHTEHKPSNNKFPLCIVAYNISSPNNVGSLFRLCDAMGIEKLYLCGNTAVPPNSKINKTSRSTEKHVDFEYHSSAENLVTKLKASNYLIISLEITTTSVAINSPSFSNAPANDQAICLILGSENTGINQTLLNMSDITTHIKMHGNNSSMNVISAASIACYEITKNL</sequence>
<dbReference type="EMBL" id="UOFE01000006">
    <property type="protein sequence ID" value="VAW50707.1"/>
    <property type="molecule type" value="Genomic_DNA"/>
</dbReference>
<keyword evidence="2 4" id="KW-0808">Transferase</keyword>
<accession>A0A3B0WJB7</accession>
<feature type="domain" description="tRNA/rRNA methyltransferase SpoU type" evidence="3">
    <location>
        <begin position="17"/>
        <end position="164"/>
    </location>
</feature>
<evidence type="ECO:0000256" key="2">
    <source>
        <dbReference type="ARBA" id="ARBA00022679"/>
    </source>
</evidence>
<dbReference type="SUPFAM" id="SSF75217">
    <property type="entry name" value="alpha/beta knot"/>
    <property type="match status" value="1"/>
</dbReference>
<dbReference type="GO" id="GO:0003723">
    <property type="term" value="F:RNA binding"/>
    <property type="evidence" value="ECO:0007669"/>
    <property type="project" value="InterPro"/>
</dbReference>
<dbReference type="GO" id="GO:0006396">
    <property type="term" value="P:RNA processing"/>
    <property type="evidence" value="ECO:0007669"/>
    <property type="project" value="InterPro"/>
</dbReference>
<dbReference type="PANTHER" id="PTHR43191:SF7">
    <property type="entry name" value="OBP33PEP LIKE PROTEIN"/>
    <property type="match status" value="1"/>
</dbReference>
<dbReference type="PANTHER" id="PTHR43191">
    <property type="entry name" value="RRNA METHYLTRANSFERASE 3"/>
    <property type="match status" value="1"/>
</dbReference>
<keyword evidence="1 4" id="KW-0489">Methyltransferase</keyword>
<protein>
    <submittedName>
        <fullName evidence="4">tRNA/rRNA methyltransferase</fullName>
    </submittedName>
</protein>
<evidence type="ECO:0000313" key="4">
    <source>
        <dbReference type="EMBL" id="VAW50707.1"/>
    </source>
</evidence>
<evidence type="ECO:0000256" key="1">
    <source>
        <dbReference type="ARBA" id="ARBA00022603"/>
    </source>
</evidence>
<dbReference type="InterPro" id="IPR051259">
    <property type="entry name" value="rRNA_Methyltransferase"/>
</dbReference>